<gene>
    <name evidence="14" type="ORF">A2571_00285</name>
</gene>
<dbReference type="GO" id="GO:0008237">
    <property type="term" value="F:metallopeptidase activity"/>
    <property type="evidence" value="ECO:0007669"/>
    <property type="project" value="UniProtKB-KW"/>
</dbReference>
<sequence>MGPEIIFFVAILIISVVVHEVAHGYMAYILGDSTAKHAGRLTLNPIAHIDPIGSLVVPIITSILGMPFGWAKPVPFNPYNLSAGKWGPALVGLAGPLSNLLIVGFFALILRSAPWLSLSGSFLELVTLIILVNLWLAAFNLIPVPPLDGSKILFALIPYRWRKIEQIMEQYQLVLILLAILFISNLVSPVVMFIFKLLTGAGI</sequence>
<dbReference type="CDD" id="cd06158">
    <property type="entry name" value="S2P-M50_like_1"/>
    <property type="match status" value="1"/>
</dbReference>
<dbReference type="GO" id="GO:0046872">
    <property type="term" value="F:metal ion binding"/>
    <property type="evidence" value="ECO:0007669"/>
    <property type="project" value="UniProtKB-KW"/>
</dbReference>
<keyword evidence="8" id="KW-0378">Hydrolase</keyword>
<keyword evidence="9" id="KW-0862">Zinc</keyword>
<evidence type="ECO:0000256" key="10">
    <source>
        <dbReference type="ARBA" id="ARBA00022989"/>
    </source>
</evidence>
<organism evidence="14 15">
    <name type="scientific">Candidatus Vogelbacteria bacterium RIFOXYD1_FULL_44_32</name>
    <dbReference type="NCBI Taxonomy" id="1802438"/>
    <lineage>
        <taxon>Bacteria</taxon>
        <taxon>Candidatus Vogeliibacteriota</taxon>
    </lineage>
</organism>
<comment type="caution">
    <text evidence="14">The sequence shown here is derived from an EMBL/GenBank/DDBJ whole genome shotgun (WGS) entry which is preliminary data.</text>
</comment>
<dbReference type="Proteomes" id="UP000177043">
    <property type="component" value="Unassembled WGS sequence"/>
</dbReference>
<dbReference type="Pfam" id="PF02163">
    <property type="entry name" value="Peptidase_M50"/>
    <property type="match status" value="1"/>
</dbReference>
<accession>A0A1G2QFR8</accession>
<evidence type="ECO:0000256" key="9">
    <source>
        <dbReference type="ARBA" id="ARBA00022833"/>
    </source>
</evidence>
<dbReference type="STRING" id="1802438.A2571_00285"/>
<dbReference type="InterPro" id="IPR052348">
    <property type="entry name" value="Metallopeptidase_M50B"/>
</dbReference>
<evidence type="ECO:0000256" key="3">
    <source>
        <dbReference type="ARBA" id="ARBA00007931"/>
    </source>
</evidence>
<keyword evidence="4" id="KW-1003">Cell membrane</keyword>
<dbReference type="GO" id="GO:0005886">
    <property type="term" value="C:plasma membrane"/>
    <property type="evidence" value="ECO:0007669"/>
    <property type="project" value="UniProtKB-SubCell"/>
</dbReference>
<protein>
    <recommendedName>
        <fullName evidence="13">Peptidase M50 domain-containing protein</fullName>
    </recommendedName>
</protein>
<evidence type="ECO:0000259" key="13">
    <source>
        <dbReference type="Pfam" id="PF02163"/>
    </source>
</evidence>
<comment type="similarity">
    <text evidence="3">Belongs to the peptidase M50B family.</text>
</comment>
<evidence type="ECO:0000256" key="1">
    <source>
        <dbReference type="ARBA" id="ARBA00001947"/>
    </source>
</evidence>
<dbReference type="AlphaFoldDB" id="A0A1G2QFR8"/>
<name>A0A1G2QFR8_9BACT</name>
<evidence type="ECO:0000256" key="12">
    <source>
        <dbReference type="ARBA" id="ARBA00023136"/>
    </source>
</evidence>
<reference evidence="14 15" key="1">
    <citation type="journal article" date="2016" name="Nat. Commun.">
        <title>Thousands of microbial genomes shed light on interconnected biogeochemical processes in an aquifer system.</title>
        <authorList>
            <person name="Anantharaman K."/>
            <person name="Brown C.T."/>
            <person name="Hug L.A."/>
            <person name="Sharon I."/>
            <person name="Castelle C.J."/>
            <person name="Probst A.J."/>
            <person name="Thomas B.C."/>
            <person name="Singh A."/>
            <person name="Wilkins M.J."/>
            <person name="Karaoz U."/>
            <person name="Brodie E.L."/>
            <person name="Williams K.H."/>
            <person name="Hubbard S.S."/>
            <person name="Banfield J.F."/>
        </authorList>
    </citation>
    <scope>NUCLEOTIDE SEQUENCE [LARGE SCALE GENOMIC DNA]</scope>
</reference>
<feature type="domain" description="Peptidase M50" evidence="13">
    <location>
        <begin position="122"/>
        <end position="181"/>
    </location>
</feature>
<evidence type="ECO:0000256" key="6">
    <source>
        <dbReference type="ARBA" id="ARBA00022692"/>
    </source>
</evidence>
<dbReference type="GO" id="GO:0006508">
    <property type="term" value="P:proteolysis"/>
    <property type="evidence" value="ECO:0007669"/>
    <property type="project" value="UniProtKB-KW"/>
</dbReference>
<evidence type="ECO:0000256" key="5">
    <source>
        <dbReference type="ARBA" id="ARBA00022670"/>
    </source>
</evidence>
<dbReference type="EMBL" id="MHTJ01000002">
    <property type="protein sequence ID" value="OHA58811.1"/>
    <property type="molecule type" value="Genomic_DNA"/>
</dbReference>
<dbReference type="PANTHER" id="PTHR35864:SF1">
    <property type="entry name" value="ZINC METALLOPROTEASE YWHC-RELATED"/>
    <property type="match status" value="1"/>
</dbReference>
<keyword evidence="5" id="KW-0645">Protease</keyword>
<keyword evidence="7" id="KW-0479">Metal-binding</keyword>
<proteinExistence type="inferred from homology"/>
<keyword evidence="12" id="KW-0472">Membrane</keyword>
<evidence type="ECO:0000256" key="8">
    <source>
        <dbReference type="ARBA" id="ARBA00022801"/>
    </source>
</evidence>
<dbReference type="InterPro" id="IPR044537">
    <property type="entry name" value="Rip2-like"/>
</dbReference>
<evidence type="ECO:0000313" key="15">
    <source>
        <dbReference type="Proteomes" id="UP000177043"/>
    </source>
</evidence>
<evidence type="ECO:0000313" key="14">
    <source>
        <dbReference type="EMBL" id="OHA58811.1"/>
    </source>
</evidence>
<dbReference type="InterPro" id="IPR008915">
    <property type="entry name" value="Peptidase_M50"/>
</dbReference>
<evidence type="ECO:0000256" key="2">
    <source>
        <dbReference type="ARBA" id="ARBA00004651"/>
    </source>
</evidence>
<dbReference type="PANTHER" id="PTHR35864">
    <property type="entry name" value="ZINC METALLOPROTEASE MJ0611-RELATED"/>
    <property type="match status" value="1"/>
</dbReference>
<evidence type="ECO:0000256" key="7">
    <source>
        <dbReference type="ARBA" id="ARBA00022723"/>
    </source>
</evidence>
<comment type="cofactor">
    <cofactor evidence="1">
        <name>Zn(2+)</name>
        <dbReference type="ChEBI" id="CHEBI:29105"/>
    </cofactor>
</comment>
<comment type="subcellular location">
    <subcellularLocation>
        <location evidence="2">Cell membrane</location>
        <topology evidence="2">Multi-pass membrane protein</topology>
    </subcellularLocation>
</comment>
<keyword evidence="11" id="KW-0482">Metalloprotease</keyword>
<evidence type="ECO:0000256" key="11">
    <source>
        <dbReference type="ARBA" id="ARBA00023049"/>
    </source>
</evidence>
<evidence type="ECO:0000256" key="4">
    <source>
        <dbReference type="ARBA" id="ARBA00022475"/>
    </source>
</evidence>
<keyword evidence="10" id="KW-1133">Transmembrane helix</keyword>
<keyword evidence="6" id="KW-0812">Transmembrane</keyword>